<dbReference type="SUPFAM" id="SSF54427">
    <property type="entry name" value="NTF2-like"/>
    <property type="match status" value="1"/>
</dbReference>
<evidence type="ECO:0000313" key="3">
    <source>
        <dbReference type="Proteomes" id="UP000033067"/>
    </source>
</evidence>
<name>A0A0E3Z0J0_9GAMM</name>
<dbReference type="Gene3D" id="3.10.450.50">
    <property type="match status" value="1"/>
</dbReference>
<dbReference type="OrthoDB" id="8776068at2"/>
<reference evidence="2 3" key="1">
    <citation type="journal article" date="2015" name="Genome Announc.">
        <title>Complete Genome Sequence of Pseudoxanthomonas suwonensis Strain J1, a Cellulose-Degrading Bacterium Isolated from Leaf- and Wood-Enriched Soil.</title>
        <authorList>
            <person name="Hou L."/>
            <person name="Jiang J."/>
            <person name="Xu Z."/>
            <person name="Zhou Y."/>
            <person name="Leung F.C."/>
        </authorList>
    </citation>
    <scope>NUCLEOTIDE SEQUENCE [LARGE SCALE GENOMIC DNA]</scope>
    <source>
        <strain evidence="2 3">J1</strain>
    </source>
</reference>
<evidence type="ECO:0000259" key="1">
    <source>
        <dbReference type="Pfam" id="PF14534"/>
    </source>
</evidence>
<proteinExistence type="predicted"/>
<dbReference type="InterPro" id="IPR032710">
    <property type="entry name" value="NTF2-like_dom_sf"/>
</dbReference>
<gene>
    <name evidence="2" type="ORF">WQ53_07230</name>
</gene>
<dbReference type="RefSeq" id="WP_052631514.1">
    <property type="nucleotide sequence ID" value="NZ_CP011144.1"/>
</dbReference>
<dbReference type="Pfam" id="PF14534">
    <property type="entry name" value="DUF4440"/>
    <property type="match status" value="1"/>
</dbReference>
<sequence>MRTPEQEIRDTTAAWDQAMVGNDAQAIGRFIGDEWAIIGPDGGVGDKPRFLALVASGELAHDVMETHELEVRVYGDTAVTVARGLSGGAWRGAPFLLGERVSCVFVRRDGRWQCVLTHLSPLPADTE</sequence>
<protein>
    <recommendedName>
        <fullName evidence="1">DUF4440 domain-containing protein</fullName>
    </recommendedName>
</protein>
<dbReference type="PATRIC" id="fig|314722.6.peg.1548"/>
<keyword evidence="3" id="KW-1185">Reference proteome</keyword>
<dbReference type="EMBL" id="CP011144">
    <property type="protein sequence ID" value="AKC86589.1"/>
    <property type="molecule type" value="Genomic_DNA"/>
</dbReference>
<feature type="domain" description="DUF4440" evidence="1">
    <location>
        <begin position="8"/>
        <end position="114"/>
    </location>
</feature>
<dbReference type="Proteomes" id="UP000033067">
    <property type="component" value="Chromosome"/>
</dbReference>
<dbReference type="InterPro" id="IPR027843">
    <property type="entry name" value="DUF4440"/>
</dbReference>
<evidence type="ECO:0000313" key="2">
    <source>
        <dbReference type="EMBL" id="AKC86589.1"/>
    </source>
</evidence>
<dbReference type="AlphaFoldDB" id="A0A0E3Z0J0"/>
<dbReference type="KEGG" id="psuw:WQ53_07230"/>
<accession>A0A0E3Z0J0</accession>
<organism evidence="2 3">
    <name type="scientific">Pseudoxanthomonas suwonensis</name>
    <dbReference type="NCBI Taxonomy" id="314722"/>
    <lineage>
        <taxon>Bacteria</taxon>
        <taxon>Pseudomonadati</taxon>
        <taxon>Pseudomonadota</taxon>
        <taxon>Gammaproteobacteria</taxon>
        <taxon>Lysobacterales</taxon>
        <taxon>Lysobacteraceae</taxon>
        <taxon>Pseudoxanthomonas</taxon>
    </lineage>
</organism>